<dbReference type="GO" id="GO:0005524">
    <property type="term" value="F:ATP binding"/>
    <property type="evidence" value="ECO:0007669"/>
    <property type="project" value="UniProtKB-KW"/>
</dbReference>
<evidence type="ECO:0000256" key="5">
    <source>
        <dbReference type="ARBA" id="ARBA00022806"/>
    </source>
</evidence>
<dbReference type="AlphaFoldDB" id="A0A560IX28"/>
<keyword evidence="6 13" id="KW-0067">ATP-binding</keyword>
<comment type="catalytic activity">
    <reaction evidence="12 13">
        <text>ATP + H2O = ADP + phosphate + H(+)</text>
        <dbReference type="Rhea" id="RHEA:13065"/>
        <dbReference type="ChEBI" id="CHEBI:15377"/>
        <dbReference type="ChEBI" id="CHEBI:15378"/>
        <dbReference type="ChEBI" id="CHEBI:30616"/>
        <dbReference type="ChEBI" id="CHEBI:43474"/>
        <dbReference type="ChEBI" id="CHEBI:456216"/>
        <dbReference type="EC" id="5.6.2.4"/>
    </reaction>
</comment>
<keyword evidence="5 13" id="KW-0347">Helicase</keyword>
<dbReference type="PANTHER" id="PTHR47964:SF1">
    <property type="entry name" value="ATP-DEPENDENT DNA HELICASE HOMOLOG RECG, CHLOROPLASTIC"/>
    <property type="match status" value="1"/>
</dbReference>
<evidence type="ECO:0000313" key="16">
    <source>
        <dbReference type="EMBL" id="TWB63593.1"/>
    </source>
</evidence>
<dbReference type="InterPro" id="IPR014001">
    <property type="entry name" value="Helicase_ATP-bd"/>
</dbReference>
<evidence type="ECO:0000256" key="9">
    <source>
        <dbReference type="ARBA" id="ARBA00023204"/>
    </source>
</evidence>
<dbReference type="SMART" id="SM00487">
    <property type="entry name" value="DEXDc"/>
    <property type="match status" value="1"/>
</dbReference>
<evidence type="ECO:0000259" key="14">
    <source>
        <dbReference type="PROSITE" id="PS51192"/>
    </source>
</evidence>
<dbReference type="SMART" id="SM00490">
    <property type="entry name" value="HELICc"/>
    <property type="match status" value="1"/>
</dbReference>
<keyword evidence="4 13" id="KW-0378">Hydrolase</keyword>
<feature type="domain" description="Helicase C-terminal" evidence="15">
    <location>
        <begin position="464"/>
        <end position="619"/>
    </location>
</feature>
<dbReference type="GO" id="GO:0043138">
    <property type="term" value="F:3'-5' DNA helicase activity"/>
    <property type="evidence" value="ECO:0007669"/>
    <property type="project" value="UniProtKB-EC"/>
</dbReference>
<protein>
    <recommendedName>
        <fullName evidence="13">ATP-dependent DNA helicase RecG</fullName>
        <ecNumber evidence="13">5.6.2.4</ecNumber>
    </recommendedName>
</protein>
<keyword evidence="2 13" id="KW-0547">Nucleotide-binding</keyword>
<dbReference type="EMBL" id="VITT01000003">
    <property type="protein sequence ID" value="TWB63593.1"/>
    <property type="molecule type" value="Genomic_DNA"/>
</dbReference>
<evidence type="ECO:0000256" key="2">
    <source>
        <dbReference type="ARBA" id="ARBA00022741"/>
    </source>
</evidence>
<evidence type="ECO:0000256" key="3">
    <source>
        <dbReference type="ARBA" id="ARBA00022763"/>
    </source>
</evidence>
<organism evidence="16 17">
    <name type="scientific">Nitrospirillum amazonense</name>
    <dbReference type="NCBI Taxonomy" id="28077"/>
    <lineage>
        <taxon>Bacteria</taxon>
        <taxon>Pseudomonadati</taxon>
        <taxon>Pseudomonadota</taxon>
        <taxon>Alphaproteobacteria</taxon>
        <taxon>Rhodospirillales</taxon>
        <taxon>Azospirillaceae</taxon>
        <taxon>Nitrospirillum</taxon>
    </lineage>
</organism>
<dbReference type="InterPro" id="IPR001650">
    <property type="entry name" value="Helicase_C-like"/>
</dbReference>
<proteinExistence type="inferred from homology"/>
<dbReference type="InterPro" id="IPR004609">
    <property type="entry name" value="ATP-dep_DNA_helicase_RecG"/>
</dbReference>
<evidence type="ECO:0000259" key="15">
    <source>
        <dbReference type="PROSITE" id="PS51194"/>
    </source>
</evidence>
<dbReference type="Gene3D" id="2.40.50.140">
    <property type="entry name" value="Nucleic acid-binding proteins"/>
    <property type="match status" value="1"/>
</dbReference>
<dbReference type="Pfam" id="PF00271">
    <property type="entry name" value="Helicase_C"/>
    <property type="match status" value="1"/>
</dbReference>
<evidence type="ECO:0000256" key="1">
    <source>
        <dbReference type="ARBA" id="ARBA00007504"/>
    </source>
</evidence>
<dbReference type="InterPro" id="IPR045562">
    <property type="entry name" value="RecG_dom3_C"/>
</dbReference>
<accession>A0A560IX28</accession>
<comment type="similarity">
    <text evidence="1 13">Belongs to the helicase family. RecG subfamily.</text>
</comment>
<dbReference type="InterPro" id="IPR047112">
    <property type="entry name" value="RecG/Mfd"/>
</dbReference>
<dbReference type="Gene3D" id="3.40.50.300">
    <property type="entry name" value="P-loop containing nucleotide triphosphate hydrolases"/>
    <property type="match status" value="2"/>
</dbReference>
<keyword evidence="10" id="KW-0413">Isomerase</keyword>
<keyword evidence="8 13" id="KW-0233">DNA recombination</keyword>
<dbReference type="Pfam" id="PF19833">
    <property type="entry name" value="RecG_dom3_C"/>
    <property type="match status" value="1"/>
</dbReference>
<keyword evidence="7" id="KW-0238">DNA-binding</keyword>
<dbReference type="NCBIfam" id="TIGR00643">
    <property type="entry name" value="recG"/>
    <property type="match status" value="1"/>
</dbReference>
<dbReference type="Proteomes" id="UP000318050">
    <property type="component" value="Unassembled WGS sequence"/>
</dbReference>
<evidence type="ECO:0000256" key="6">
    <source>
        <dbReference type="ARBA" id="ARBA00022840"/>
    </source>
</evidence>
<dbReference type="SUPFAM" id="SSF50249">
    <property type="entry name" value="Nucleic acid-binding proteins"/>
    <property type="match status" value="1"/>
</dbReference>
<dbReference type="SUPFAM" id="SSF52540">
    <property type="entry name" value="P-loop containing nucleoside triphosphate hydrolases"/>
    <property type="match status" value="2"/>
</dbReference>
<dbReference type="CDD" id="cd04488">
    <property type="entry name" value="RecG_wedge_OBF"/>
    <property type="match status" value="1"/>
</dbReference>
<dbReference type="InterPro" id="IPR004365">
    <property type="entry name" value="NA-bd_OB_tRNA"/>
</dbReference>
<comment type="caution">
    <text evidence="16">The sequence shown here is derived from an EMBL/GenBank/DDBJ whole genome shotgun (WGS) entry which is preliminary data.</text>
</comment>
<evidence type="ECO:0000256" key="7">
    <source>
        <dbReference type="ARBA" id="ARBA00023125"/>
    </source>
</evidence>
<dbReference type="PROSITE" id="PS51192">
    <property type="entry name" value="HELICASE_ATP_BIND_1"/>
    <property type="match status" value="1"/>
</dbReference>
<dbReference type="InterPro" id="IPR027417">
    <property type="entry name" value="P-loop_NTPase"/>
</dbReference>
<dbReference type="PANTHER" id="PTHR47964">
    <property type="entry name" value="ATP-DEPENDENT DNA HELICASE HOMOLOG RECG, CHLOROPLASTIC"/>
    <property type="match status" value="1"/>
</dbReference>
<reference evidence="16 17" key="1">
    <citation type="submission" date="2019-06" db="EMBL/GenBank/DDBJ databases">
        <title>Genomic Encyclopedia of Type Strains, Phase IV (KMG-V): Genome sequencing to study the core and pangenomes of soil and plant-associated prokaryotes.</title>
        <authorList>
            <person name="Whitman W."/>
        </authorList>
    </citation>
    <scope>NUCLEOTIDE SEQUENCE [LARGE SCALE GENOMIC DNA]</scope>
    <source>
        <strain evidence="16 17">BR 11140</strain>
    </source>
</reference>
<evidence type="ECO:0000313" key="17">
    <source>
        <dbReference type="Proteomes" id="UP000318050"/>
    </source>
</evidence>
<dbReference type="InterPro" id="IPR012340">
    <property type="entry name" value="NA-bd_OB-fold"/>
</dbReference>
<dbReference type="NCBIfam" id="NF008164">
    <property type="entry name" value="PRK10917.1-2"/>
    <property type="match status" value="1"/>
</dbReference>
<dbReference type="Pfam" id="PF01336">
    <property type="entry name" value="tRNA_anti-codon"/>
    <property type="match status" value="1"/>
</dbReference>
<dbReference type="PROSITE" id="PS51194">
    <property type="entry name" value="HELICASE_CTER"/>
    <property type="match status" value="1"/>
</dbReference>
<comment type="function">
    <text evidence="13">Plays a critical role in recombination and DNA repair. Helps process Holliday junction intermediates to mature products by catalyzing branch migration. Has replication fork regression activity, unwinds stalled or blocked replication forks to make a HJ that can be resolved. Has a DNA unwinding activity characteristic of a DNA helicase with 3'-5' polarity.</text>
</comment>
<sequence>MRPPVLYPLFAPITSLPGLGPRLGKLAERLTGPHVADILWHLPTGILDRANAPSIAEAPEGRIVTLTVRVDGHMPPVQRHRPYRVRCTDHTGEMELVFFHVKGDWLEKKLPQGSMVVVSGKVERFNGLLQMPHPDHFAPVEEGAPPQEVEAVYPLTGGLNPKPLRTAIQAALARAPELEEWQDPAWLERQGWPAWKTALTGAHDPKGEKDVNPLSPLRQRLAYDELLANQLALALVRWHQRRLAGRATVGDGALRARIQAALPYQLTGAQAQALVEIDADMAQPERMLRLLQGDVGSGKTIVALMAMATAVEAGAQAALMAPTEILARQHAESLADLADAAGIRLALLTGRDKGKARQQVLDRLASGEIDILIGTHALFQEDVAFRDLALAIIDEQHKFGVHQRLALAAKGRGVDTLVMTATPIPRTLTLTAYGDMDVSRLMEKPPGRKPVVTRAAAADRIEEVVERVAAAIKTGQRVYWVCPLVDESETVDLANATLRHATLMERLGDCVGLVHGKMKGAEKDAVMARFAAGELSVLVATTVIEVGVNVPEATIMVVEHAERFGLAQLHQLRGRVGRGERASACLLLYTAPLGETARARLDVMTSTEDGFVIAEKDLELRGAGEVLGTRQSGLPEFRMADITVHADLLATARDDASLMVARDPDLETPRGQALRVLLYLFQRDEAVKTLRSG</sequence>
<evidence type="ECO:0000256" key="10">
    <source>
        <dbReference type="ARBA" id="ARBA00023235"/>
    </source>
</evidence>
<dbReference type="OrthoDB" id="9804325at2"/>
<evidence type="ECO:0000256" key="13">
    <source>
        <dbReference type="RuleBase" id="RU363016"/>
    </source>
</evidence>
<dbReference type="GO" id="GO:0003677">
    <property type="term" value="F:DNA binding"/>
    <property type="evidence" value="ECO:0007669"/>
    <property type="project" value="UniProtKB-KW"/>
</dbReference>
<evidence type="ECO:0000256" key="4">
    <source>
        <dbReference type="ARBA" id="ARBA00022801"/>
    </source>
</evidence>
<keyword evidence="3 13" id="KW-0227">DNA damage</keyword>
<dbReference type="Pfam" id="PF00270">
    <property type="entry name" value="DEAD"/>
    <property type="match status" value="1"/>
</dbReference>
<dbReference type="GO" id="GO:0006310">
    <property type="term" value="P:DNA recombination"/>
    <property type="evidence" value="ECO:0007669"/>
    <property type="project" value="UniProtKB-UniRule"/>
</dbReference>
<dbReference type="GO" id="GO:0006281">
    <property type="term" value="P:DNA repair"/>
    <property type="evidence" value="ECO:0007669"/>
    <property type="project" value="UniProtKB-UniRule"/>
</dbReference>
<dbReference type="CDD" id="cd17992">
    <property type="entry name" value="DEXHc_RecG"/>
    <property type="match status" value="1"/>
</dbReference>
<feature type="domain" description="Helicase ATP-binding" evidence="14">
    <location>
        <begin position="280"/>
        <end position="441"/>
    </location>
</feature>
<keyword evidence="9 13" id="KW-0234">DNA repair</keyword>
<evidence type="ECO:0000256" key="11">
    <source>
        <dbReference type="ARBA" id="ARBA00034617"/>
    </source>
</evidence>
<dbReference type="NCBIfam" id="NF008168">
    <property type="entry name" value="PRK10917.2-2"/>
    <property type="match status" value="1"/>
</dbReference>
<dbReference type="EC" id="5.6.2.4" evidence="13"/>
<evidence type="ECO:0000256" key="8">
    <source>
        <dbReference type="ARBA" id="ARBA00023172"/>
    </source>
</evidence>
<evidence type="ECO:0000256" key="12">
    <source>
        <dbReference type="ARBA" id="ARBA00048988"/>
    </source>
</evidence>
<dbReference type="InterPro" id="IPR011545">
    <property type="entry name" value="DEAD/DEAH_box_helicase_dom"/>
</dbReference>
<dbReference type="NCBIfam" id="NF008165">
    <property type="entry name" value="PRK10917.1-3"/>
    <property type="match status" value="1"/>
</dbReference>
<name>A0A560IX28_9PROT</name>
<dbReference type="GO" id="GO:0016887">
    <property type="term" value="F:ATP hydrolysis activity"/>
    <property type="evidence" value="ECO:0007669"/>
    <property type="project" value="RHEA"/>
</dbReference>
<gene>
    <name evidence="16" type="ORF">FBZ92_10384</name>
</gene>
<comment type="catalytic activity">
    <reaction evidence="11 13">
        <text>Couples ATP hydrolysis with the unwinding of duplex DNA by translocating in the 3'-5' direction.</text>
        <dbReference type="EC" id="5.6.2.4"/>
    </reaction>
</comment>